<comment type="subcellular location">
    <subcellularLocation>
        <location evidence="1">Cell membrane</location>
        <topology evidence="1">Multi-pass membrane protein</topology>
    </subcellularLocation>
</comment>
<evidence type="ECO:0000256" key="2">
    <source>
        <dbReference type="ARBA" id="ARBA00022448"/>
    </source>
</evidence>
<evidence type="ECO:0000256" key="4">
    <source>
        <dbReference type="ARBA" id="ARBA00022692"/>
    </source>
</evidence>
<dbReference type="Pfam" id="PF12704">
    <property type="entry name" value="MacB_PCD"/>
    <property type="match status" value="1"/>
</dbReference>
<keyword evidence="4 7" id="KW-0812">Transmembrane</keyword>
<feature type="transmembrane region" description="Helical" evidence="7">
    <location>
        <begin position="253"/>
        <end position="277"/>
    </location>
</feature>
<evidence type="ECO:0000313" key="10">
    <source>
        <dbReference type="EMBL" id="WOJ88125.1"/>
    </source>
</evidence>
<organism evidence="10 11">
    <name type="scientific">Methylocapsa polymorpha</name>
    <dbReference type="NCBI Taxonomy" id="3080828"/>
    <lineage>
        <taxon>Bacteria</taxon>
        <taxon>Pseudomonadati</taxon>
        <taxon>Pseudomonadota</taxon>
        <taxon>Alphaproteobacteria</taxon>
        <taxon>Hyphomicrobiales</taxon>
        <taxon>Beijerinckiaceae</taxon>
        <taxon>Methylocapsa</taxon>
    </lineage>
</organism>
<evidence type="ECO:0000256" key="1">
    <source>
        <dbReference type="ARBA" id="ARBA00004651"/>
    </source>
</evidence>
<dbReference type="PANTHER" id="PTHR43738">
    <property type="entry name" value="ABC TRANSPORTER, MEMBRANE PROTEIN"/>
    <property type="match status" value="1"/>
</dbReference>
<protein>
    <submittedName>
        <fullName evidence="10">ABC transporter permease</fullName>
    </submittedName>
</protein>
<keyword evidence="6 7" id="KW-0472">Membrane</keyword>
<dbReference type="RefSeq" id="WP_407337563.1">
    <property type="nucleotide sequence ID" value="NZ_CP136862.1"/>
</dbReference>
<dbReference type="PANTHER" id="PTHR43738:SF1">
    <property type="entry name" value="HEMIN TRANSPORT SYSTEM PERMEASE PROTEIN HRTB-RELATED"/>
    <property type="match status" value="1"/>
</dbReference>
<dbReference type="InterPro" id="IPR025857">
    <property type="entry name" value="MacB_PCD"/>
</dbReference>
<dbReference type="EMBL" id="CP136862">
    <property type="protein sequence ID" value="WOJ88125.1"/>
    <property type="molecule type" value="Genomic_DNA"/>
</dbReference>
<gene>
    <name evidence="10" type="ORF">RZS28_09675</name>
</gene>
<feature type="domain" description="MacB-like periplasmic core" evidence="9">
    <location>
        <begin position="5"/>
        <end position="223"/>
    </location>
</feature>
<dbReference type="Pfam" id="PF02687">
    <property type="entry name" value="FtsX"/>
    <property type="match status" value="1"/>
</dbReference>
<evidence type="ECO:0000259" key="8">
    <source>
        <dbReference type="Pfam" id="PF02687"/>
    </source>
</evidence>
<evidence type="ECO:0000313" key="11">
    <source>
        <dbReference type="Proteomes" id="UP001626536"/>
    </source>
</evidence>
<feature type="transmembrane region" description="Helical" evidence="7">
    <location>
        <begin position="335"/>
        <end position="356"/>
    </location>
</feature>
<dbReference type="InterPro" id="IPR003838">
    <property type="entry name" value="ABC3_permease_C"/>
</dbReference>
<proteinExistence type="predicted"/>
<dbReference type="Proteomes" id="UP001626536">
    <property type="component" value="Chromosome"/>
</dbReference>
<evidence type="ECO:0000259" key="9">
    <source>
        <dbReference type="Pfam" id="PF12704"/>
    </source>
</evidence>
<feature type="transmembrane region" description="Helical" evidence="7">
    <location>
        <begin position="298"/>
        <end position="323"/>
    </location>
</feature>
<evidence type="ECO:0000256" key="7">
    <source>
        <dbReference type="SAM" id="Phobius"/>
    </source>
</evidence>
<sequence>MLAVAGLTAILTMSLAMNGLYRGIVHESLIMVENIGADAWLVQGGRDGPFNDESHVSELLDRRAEGLHGVREARRFLAFSFPISFGSHKERYSILALDFPKDKGEWMPLIAGRFLESPHFEMIVDKSTGLALGERLRVGRDDYVVVGVTTGQVDMAGDGLIFVSLPDAQSILNVAPSEAVLLARASSRNQIATSSVVGGTRPIMAVILTFEPGAPVEAIREKVASWGDVTMITKAEQIELVIQGRLRRLRLQILLFVGLMYAISGTIVSLTIFTIVLEKLHAISLLKLIGASDVFISIWILQYGLLLGAISFGLALAISLATFDYFPRAVILLPWDAAIAGLALVAVCALACTFSIRKALSVRAREVLS</sequence>
<keyword evidence="2" id="KW-0813">Transport</keyword>
<dbReference type="InterPro" id="IPR051125">
    <property type="entry name" value="ABC-4/HrtB_transporter"/>
</dbReference>
<evidence type="ECO:0000256" key="5">
    <source>
        <dbReference type="ARBA" id="ARBA00022989"/>
    </source>
</evidence>
<keyword evidence="11" id="KW-1185">Reference proteome</keyword>
<reference evidence="10 11" key="1">
    <citation type="submission" date="2023-10" db="EMBL/GenBank/DDBJ databases">
        <title>Novel methanotroph of the genus Methylocapsa from a subarctic wetland.</title>
        <authorList>
            <person name="Belova S.E."/>
            <person name="Oshkin I.Y."/>
            <person name="Miroshnikov K."/>
            <person name="Dedysh S.N."/>
        </authorList>
    </citation>
    <scope>NUCLEOTIDE SEQUENCE [LARGE SCALE GENOMIC DNA]</scope>
    <source>
        <strain evidence="10 11">RX1</strain>
    </source>
</reference>
<evidence type="ECO:0000256" key="3">
    <source>
        <dbReference type="ARBA" id="ARBA00022475"/>
    </source>
</evidence>
<keyword evidence="5 7" id="KW-1133">Transmembrane helix</keyword>
<feature type="domain" description="ABC3 transporter permease C-terminal" evidence="8">
    <location>
        <begin position="255"/>
        <end position="361"/>
    </location>
</feature>
<keyword evidence="3" id="KW-1003">Cell membrane</keyword>
<evidence type="ECO:0000256" key="6">
    <source>
        <dbReference type="ARBA" id="ARBA00023136"/>
    </source>
</evidence>
<accession>A0ABZ0HP50</accession>
<name>A0ABZ0HP50_9HYPH</name>